<keyword evidence="5 8" id="KW-0812">Transmembrane</keyword>
<organism evidence="9 10">
    <name type="scientific">Halalkalibacter suaedae</name>
    <dbReference type="NCBI Taxonomy" id="2822140"/>
    <lineage>
        <taxon>Bacteria</taxon>
        <taxon>Bacillati</taxon>
        <taxon>Bacillota</taxon>
        <taxon>Bacilli</taxon>
        <taxon>Bacillales</taxon>
        <taxon>Bacillaceae</taxon>
        <taxon>Halalkalibacter</taxon>
    </lineage>
</organism>
<sequence length="344" mass="36756">MSDINFRNKSGSISFQVEKRNIKAFIYLTIVVLITLFIGISVGSTWLNPITVITHLLGLSDEHTYIIHTLRLPRVLLSFLVGAALAVSGLILQSLVRNPLASPDIIGITGGASVGAVFFLITFAGTVSIKWLPVSAITGALLVAILVYSLSWKNGITPIRLVLIGIGVSAGMSSLTTMMIVLSEMAIATKAYVWLTGSVYGANWENVYGMLIWALVFIPLTFLFSRTVNAKQLGDDVATSLGIHVQLQRFALLFISVVLAGSAVSYAGGIGFVGLVAPHIARMIIGRSFGPLIFSSALIGGLLVLVSDIIARTAFLPLDLPAGVFTAGIGAPFFIYLLFRKRNM</sequence>
<dbReference type="SUPFAM" id="SSF81345">
    <property type="entry name" value="ABC transporter involved in vitamin B12 uptake, BtuC"/>
    <property type="match status" value="1"/>
</dbReference>
<dbReference type="GO" id="GO:0033214">
    <property type="term" value="P:siderophore-iron import into cell"/>
    <property type="evidence" value="ECO:0007669"/>
    <property type="project" value="TreeGrafter"/>
</dbReference>
<feature type="transmembrane region" description="Helical" evidence="8">
    <location>
        <begin position="207"/>
        <end position="225"/>
    </location>
</feature>
<comment type="similarity">
    <text evidence="2">Belongs to the binding-protein-dependent transport system permease family. FecCD subfamily.</text>
</comment>
<evidence type="ECO:0000256" key="7">
    <source>
        <dbReference type="ARBA" id="ARBA00023136"/>
    </source>
</evidence>
<feature type="transmembrane region" description="Helical" evidence="8">
    <location>
        <begin position="105"/>
        <end position="125"/>
    </location>
</feature>
<comment type="subcellular location">
    <subcellularLocation>
        <location evidence="1">Cell membrane</location>
        <topology evidence="1">Multi-pass membrane protein</topology>
    </subcellularLocation>
</comment>
<evidence type="ECO:0000256" key="4">
    <source>
        <dbReference type="ARBA" id="ARBA00022475"/>
    </source>
</evidence>
<dbReference type="CDD" id="cd06550">
    <property type="entry name" value="TM_ABC_iron-siderophores_like"/>
    <property type="match status" value="1"/>
</dbReference>
<dbReference type="InterPro" id="IPR000522">
    <property type="entry name" value="ABC_transptr_permease_BtuC"/>
</dbReference>
<feature type="transmembrane region" description="Helical" evidence="8">
    <location>
        <begin position="24"/>
        <end position="47"/>
    </location>
</feature>
<evidence type="ECO:0000256" key="6">
    <source>
        <dbReference type="ARBA" id="ARBA00022989"/>
    </source>
</evidence>
<keyword evidence="4" id="KW-1003">Cell membrane</keyword>
<accession>A0A940WTX3</accession>
<evidence type="ECO:0000313" key="10">
    <source>
        <dbReference type="Proteomes" id="UP000678228"/>
    </source>
</evidence>
<evidence type="ECO:0000256" key="3">
    <source>
        <dbReference type="ARBA" id="ARBA00022448"/>
    </source>
</evidence>
<dbReference type="InterPro" id="IPR037294">
    <property type="entry name" value="ABC_BtuC-like"/>
</dbReference>
<keyword evidence="3" id="KW-0813">Transport</keyword>
<dbReference type="GO" id="GO:0022857">
    <property type="term" value="F:transmembrane transporter activity"/>
    <property type="evidence" value="ECO:0007669"/>
    <property type="project" value="InterPro"/>
</dbReference>
<feature type="transmembrane region" description="Helical" evidence="8">
    <location>
        <begin position="162"/>
        <end position="187"/>
    </location>
</feature>
<reference evidence="9" key="1">
    <citation type="submission" date="2021-03" db="EMBL/GenBank/DDBJ databases">
        <title>Bacillus suaedae sp. nov., isolated from Suaeda aralocaspica.</title>
        <authorList>
            <person name="Lei R.F.R."/>
        </authorList>
    </citation>
    <scope>NUCLEOTIDE SEQUENCE</scope>
    <source>
        <strain evidence="9">YZJH907-2</strain>
    </source>
</reference>
<feature type="transmembrane region" description="Helical" evidence="8">
    <location>
        <begin position="75"/>
        <end position="93"/>
    </location>
</feature>
<keyword evidence="10" id="KW-1185">Reference proteome</keyword>
<evidence type="ECO:0000256" key="5">
    <source>
        <dbReference type="ARBA" id="ARBA00022692"/>
    </source>
</evidence>
<dbReference type="Pfam" id="PF01032">
    <property type="entry name" value="FecCD"/>
    <property type="match status" value="1"/>
</dbReference>
<keyword evidence="6 8" id="KW-1133">Transmembrane helix</keyword>
<feature type="transmembrane region" description="Helical" evidence="8">
    <location>
        <begin position="320"/>
        <end position="339"/>
    </location>
</feature>
<evidence type="ECO:0000256" key="2">
    <source>
        <dbReference type="ARBA" id="ARBA00007935"/>
    </source>
</evidence>
<dbReference type="Proteomes" id="UP000678228">
    <property type="component" value="Unassembled WGS sequence"/>
</dbReference>
<feature type="transmembrane region" description="Helical" evidence="8">
    <location>
        <begin position="131"/>
        <end position="150"/>
    </location>
</feature>
<evidence type="ECO:0000313" key="9">
    <source>
        <dbReference type="EMBL" id="MBP3952684.1"/>
    </source>
</evidence>
<dbReference type="GO" id="GO:0005886">
    <property type="term" value="C:plasma membrane"/>
    <property type="evidence" value="ECO:0007669"/>
    <property type="project" value="UniProtKB-SubCell"/>
</dbReference>
<gene>
    <name evidence="9" type="ORF">J7W16_16305</name>
</gene>
<dbReference type="Gene3D" id="1.10.3470.10">
    <property type="entry name" value="ABC transporter involved in vitamin B12 uptake, BtuC"/>
    <property type="match status" value="1"/>
</dbReference>
<comment type="caution">
    <text evidence="9">The sequence shown here is derived from an EMBL/GenBank/DDBJ whole genome shotgun (WGS) entry which is preliminary data.</text>
</comment>
<protein>
    <submittedName>
        <fullName evidence="9">Iron ABC transporter permease</fullName>
    </submittedName>
</protein>
<name>A0A940WTX3_9BACI</name>
<dbReference type="PANTHER" id="PTHR30472">
    <property type="entry name" value="FERRIC ENTEROBACTIN TRANSPORT SYSTEM PERMEASE PROTEIN"/>
    <property type="match status" value="1"/>
</dbReference>
<dbReference type="RefSeq" id="WP_210598539.1">
    <property type="nucleotide sequence ID" value="NZ_JAGKSQ010000007.1"/>
</dbReference>
<evidence type="ECO:0000256" key="1">
    <source>
        <dbReference type="ARBA" id="ARBA00004651"/>
    </source>
</evidence>
<keyword evidence="7 8" id="KW-0472">Membrane</keyword>
<proteinExistence type="inferred from homology"/>
<dbReference type="PANTHER" id="PTHR30472:SF24">
    <property type="entry name" value="FERRIC ENTEROBACTIN TRANSPORT SYSTEM PERMEASE PROTEIN FEPG"/>
    <property type="match status" value="1"/>
</dbReference>
<dbReference type="FunFam" id="1.10.3470.10:FF:000001">
    <property type="entry name" value="Vitamin B12 ABC transporter permease BtuC"/>
    <property type="match status" value="1"/>
</dbReference>
<feature type="transmembrane region" description="Helical" evidence="8">
    <location>
        <begin position="292"/>
        <end position="314"/>
    </location>
</feature>
<dbReference type="EMBL" id="JAGKSQ010000007">
    <property type="protein sequence ID" value="MBP3952684.1"/>
    <property type="molecule type" value="Genomic_DNA"/>
</dbReference>
<dbReference type="AlphaFoldDB" id="A0A940WTX3"/>
<evidence type="ECO:0000256" key="8">
    <source>
        <dbReference type="SAM" id="Phobius"/>
    </source>
</evidence>